<dbReference type="NCBIfam" id="NF009327">
    <property type="entry name" value="PRK12684.1"/>
    <property type="match status" value="1"/>
</dbReference>
<dbReference type="GO" id="GO:0003700">
    <property type="term" value="F:DNA-binding transcription factor activity"/>
    <property type="evidence" value="ECO:0007669"/>
    <property type="project" value="InterPro"/>
</dbReference>
<dbReference type="InterPro" id="IPR036388">
    <property type="entry name" value="WH-like_DNA-bd_sf"/>
</dbReference>
<keyword evidence="7" id="KW-1185">Reference proteome</keyword>
<comment type="caution">
    <text evidence="6">The sequence shown here is derived from an EMBL/GenBank/DDBJ whole genome shotgun (WGS) entry which is preliminary data.</text>
</comment>
<dbReference type="InterPro" id="IPR037423">
    <property type="entry name" value="CysB_PBP2"/>
</dbReference>
<dbReference type="Proteomes" id="UP000189177">
    <property type="component" value="Unassembled WGS sequence"/>
</dbReference>
<dbReference type="PANTHER" id="PTHR30126:SF6">
    <property type="entry name" value="HTH-TYPE TRANSCRIPTIONAL REGULATOR CYSB-RELATED"/>
    <property type="match status" value="1"/>
</dbReference>
<reference evidence="6 7" key="1">
    <citation type="submission" date="2017-02" db="EMBL/GenBank/DDBJ databases">
        <title>Genomic diversity within the haloalkaliphilic genus Thioalkalivibrio.</title>
        <authorList>
            <person name="Ahn A.-C."/>
            <person name="Meier-Kolthoff J."/>
            <person name="Overmars L."/>
            <person name="Richter M."/>
            <person name="Woyke T."/>
            <person name="Sorokin D.Y."/>
            <person name="Muyzer G."/>
        </authorList>
    </citation>
    <scope>NUCLEOTIDE SEQUENCE [LARGE SCALE GENOMIC DNA]</scope>
    <source>
        <strain evidence="6 7">HL17</strain>
    </source>
</reference>
<evidence type="ECO:0000256" key="4">
    <source>
        <dbReference type="ARBA" id="ARBA00023163"/>
    </source>
</evidence>
<dbReference type="PANTHER" id="PTHR30126">
    <property type="entry name" value="HTH-TYPE TRANSCRIPTIONAL REGULATOR"/>
    <property type="match status" value="1"/>
</dbReference>
<dbReference type="GO" id="GO:0019344">
    <property type="term" value="P:cysteine biosynthetic process"/>
    <property type="evidence" value="ECO:0007669"/>
    <property type="project" value="TreeGrafter"/>
</dbReference>
<evidence type="ECO:0000313" key="7">
    <source>
        <dbReference type="Proteomes" id="UP000189177"/>
    </source>
</evidence>
<dbReference type="InterPro" id="IPR005119">
    <property type="entry name" value="LysR_subst-bd"/>
</dbReference>
<dbReference type="CDD" id="cd08413">
    <property type="entry name" value="PBP2_CysB_like"/>
    <property type="match status" value="1"/>
</dbReference>
<name>A0A1V2ZVC0_9GAMM</name>
<dbReference type="PRINTS" id="PR00039">
    <property type="entry name" value="HTHLYSR"/>
</dbReference>
<evidence type="ECO:0000256" key="3">
    <source>
        <dbReference type="ARBA" id="ARBA00023125"/>
    </source>
</evidence>
<dbReference type="GO" id="GO:0000976">
    <property type="term" value="F:transcription cis-regulatory region binding"/>
    <property type="evidence" value="ECO:0007669"/>
    <property type="project" value="TreeGrafter"/>
</dbReference>
<protein>
    <submittedName>
        <fullName evidence="6">Transcriptional regulator CysB</fullName>
    </submittedName>
</protein>
<keyword evidence="2" id="KW-0805">Transcription regulation</keyword>
<sequence length="324" mass="36121">MKLQQLRCLKAVVESGLNVTEAAERLFTSQPGVSRQIRMLEDELGVLLFQRSGKHLTHVTPEGRQILARAERILAEVDGIRSLAADFSDERRGLLRLATTHTQARYFLPPRIDAFRHDYPEVRLQIEQGGPADIARMAASGEVDFGIATEGVAQNRERVMLPAYRWHHCLVVPRDHPLARTPPADLAAVAAHPLVTYVHGFTGRGQLERDFRAADLEPDVVLSAADSDVIKAYVRLGLGVGLIARMAYEPDEDADLVSIDARHLFTEQVTRVGFNRGMFMRGYMYDFLALLAPHLTLERVDRALHAADQKGVDAVFADVALPRY</sequence>
<comment type="similarity">
    <text evidence="1">Belongs to the LysR transcriptional regulatory family.</text>
</comment>
<dbReference type="PROSITE" id="PS50931">
    <property type="entry name" value="HTH_LYSR"/>
    <property type="match status" value="1"/>
</dbReference>
<dbReference type="Gene3D" id="1.10.10.10">
    <property type="entry name" value="Winged helix-like DNA-binding domain superfamily/Winged helix DNA-binding domain"/>
    <property type="match status" value="1"/>
</dbReference>
<dbReference type="EMBL" id="MUZR01000066">
    <property type="protein sequence ID" value="OOC09049.1"/>
    <property type="molecule type" value="Genomic_DNA"/>
</dbReference>
<dbReference type="AlphaFoldDB" id="A0A1V2ZVC0"/>
<dbReference type="OrthoDB" id="5297026at2"/>
<dbReference type="Gene3D" id="3.40.190.10">
    <property type="entry name" value="Periplasmic binding protein-like II"/>
    <property type="match status" value="2"/>
</dbReference>
<gene>
    <name evidence="6" type="ORF">B1A74_13010</name>
</gene>
<dbReference type="STRING" id="252474.B1A74_13010"/>
<keyword evidence="4" id="KW-0804">Transcription</keyword>
<accession>A0A1V2ZVC0</accession>
<evidence type="ECO:0000313" key="6">
    <source>
        <dbReference type="EMBL" id="OOC09049.1"/>
    </source>
</evidence>
<keyword evidence="3" id="KW-0238">DNA-binding</keyword>
<evidence type="ECO:0000256" key="2">
    <source>
        <dbReference type="ARBA" id="ARBA00023015"/>
    </source>
</evidence>
<dbReference type="InterPro" id="IPR000847">
    <property type="entry name" value="LysR_HTH_N"/>
</dbReference>
<organism evidence="6 7">
    <name type="scientific">Thioalkalivibrio halophilus</name>
    <dbReference type="NCBI Taxonomy" id="252474"/>
    <lineage>
        <taxon>Bacteria</taxon>
        <taxon>Pseudomonadati</taxon>
        <taxon>Pseudomonadota</taxon>
        <taxon>Gammaproteobacteria</taxon>
        <taxon>Chromatiales</taxon>
        <taxon>Ectothiorhodospiraceae</taxon>
        <taxon>Thioalkalivibrio</taxon>
    </lineage>
</organism>
<dbReference type="FunFam" id="1.10.10.10:FF:000001">
    <property type="entry name" value="LysR family transcriptional regulator"/>
    <property type="match status" value="1"/>
</dbReference>
<dbReference type="InterPro" id="IPR036390">
    <property type="entry name" value="WH_DNA-bd_sf"/>
</dbReference>
<evidence type="ECO:0000256" key="1">
    <source>
        <dbReference type="ARBA" id="ARBA00009437"/>
    </source>
</evidence>
<dbReference type="Pfam" id="PF00126">
    <property type="entry name" value="HTH_1"/>
    <property type="match status" value="1"/>
</dbReference>
<proteinExistence type="inferred from homology"/>
<dbReference type="SUPFAM" id="SSF53850">
    <property type="entry name" value="Periplasmic binding protein-like II"/>
    <property type="match status" value="1"/>
</dbReference>
<feature type="domain" description="HTH lysR-type" evidence="5">
    <location>
        <begin position="1"/>
        <end position="57"/>
    </location>
</feature>
<dbReference type="Pfam" id="PF03466">
    <property type="entry name" value="LysR_substrate"/>
    <property type="match status" value="1"/>
</dbReference>
<dbReference type="SUPFAM" id="SSF46785">
    <property type="entry name" value="Winged helix' DNA-binding domain"/>
    <property type="match status" value="1"/>
</dbReference>
<evidence type="ECO:0000259" key="5">
    <source>
        <dbReference type="PROSITE" id="PS50931"/>
    </source>
</evidence>
<dbReference type="RefSeq" id="WP_077244875.1">
    <property type="nucleotide sequence ID" value="NZ_MUZR01000066.1"/>
</dbReference>
<dbReference type="NCBIfam" id="NF009326">
    <property type="entry name" value="PRK12681.1"/>
    <property type="match status" value="1"/>
</dbReference>